<dbReference type="GO" id="GO:0000978">
    <property type="term" value="F:RNA polymerase II cis-regulatory region sequence-specific DNA binding"/>
    <property type="evidence" value="ECO:0007669"/>
    <property type="project" value="TreeGrafter"/>
</dbReference>
<dbReference type="SMART" id="SM00401">
    <property type="entry name" value="ZnF_GATA"/>
    <property type="match status" value="1"/>
</dbReference>
<dbReference type="GO" id="GO:0045944">
    <property type="term" value="P:positive regulation of transcription by RNA polymerase II"/>
    <property type="evidence" value="ECO:0007669"/>
    <property type="project" value="TreeGrafter"/>
</dbReference>
<dbReference type="PROSITE" id="PS50114">
    <property type="entry name" value="GATA_ZN_FINGER_2"/>
    <property type="match status" value="1"/>
</dbReference>
<dbReference type="PROSITE" id="PS00344">
    <property type="entry name" value="GATA_ZN_FINGER_1"/>
    <property type="match status" value="1"/>
</dbReference>
<dbReference type="InParanoid" id="H2AMG9"/>
<dbReference type="FunCoup" id="H2AMG9">
    <property type="interactions" value="573"/>
</dbReference>
<dbReference type="Pfam" id="PF00320">
    <property type="entry name" value="GATA"/>
    <property type="match status" value="1"/>
</dbReference>
<evidence type="ECO:0000256" key="3">
    <source>
        <dbReference type="ARBA" id="ARBA00022771"/>
    </source>
</evidence>
<protein>
    <recommendedName>
        <fullName evidence="8">GATA-type domain-containing protein</fullName>
    </recommendedName>
</protein>
<keyword evidence="3 6" id="KW-0863">Zinc-finger</keyword>
<evidence type="ECO:0000256" key="2">
    <source>
        <dbReference type="ARBA" id="ARBA00022723"/>
    </source>
</evidence>
<dbReference type="InterPro" id="IPR013088">
    <property type="entry name" value="Znf_NHR/GATA"/>
</dbReference>
<gene>
    <name evidence="9" type="primary">KAFR0A01310</name>
    <name evidence="9" type="ORF">KAFR_0A01310</name>
</gene>
<dbReference type="HOGENOM" id="CLU_594549_0_0_1"/>
<dbReference type="CDD" id="cd00202">
    <property type="entry name" value="ZnF_GATA"/>
    <property type="match status" value="1"/>
</dbReference>
<dbReference type="GO" id="GO:0000981">
    <property type="term" value="F:DNA-binding transcription factor activity, RNA polymerase II-specific"/>
    <property type="evidence" value="ECO:0007669"/>
    <property type="project" value="TreeGrafter"/>
</dbReference>
<feature type="region of interest" description="Disordered" evidence="7">
    <location>
        <begin position="211"/>
        <end position="230"/>
    </location>
</feature>
<dbReference type="KEGG" id="kaf:KAFR_0A01310"/>
<dbReference type="Proteomes" id="UP000005220">
    <property type="component" value="Chromosome 1"/>
</dbReference>
<dbReference type="eggNOG" id="KOG1601">
    <property type="taxonomic scope" value="Eukaryota"/>
</dbReference>
<keyword evidence="5" id="KW-0539">Nucleus</keyword>
<keyword evidence="10" id="KW-1185">Reference proteome</keyword>
<dbReference type="EMBL" id="HE650821">
    <property type="protein sequence ID" value="CCF55569.1"/>
    <property type="molecule type" value="Genomic_DNA"/>
</dbReference>
<proteinExistence type="predicted"/>
<feature type="compositionally biased region" description="Low complexity" evidence="7">
    <location>
        <begin position="51"/>
        <end position="60"/>
    </location>
</feature>
<comment type="subcellular location">
    <subcellularLocation>
        <location evidence="1">Nucleus</location>
    </subcellularLocation>
</comment>
<dbReference type="GO" id="GO:0000122">
    <property type="term" value="P:negative regulation of transcription by RNA polymerase II"/>
    <property type="evidence" value="ECO:0007669"/>
    <property type="project" value="TreeGrafter"/>
</dbReference>
<evidence type="ECO:0000256" key="4">
    <source>
        <dbReference type="ARBA" id="ARBA00022833"/>
    </source>
</evidence>
<dbReference type="GO" id="GO:0008270">
    <property type="term" value="F:zinc ion binding"/>
    <property type="evidence" value="ECO:0007669"/>
    <property type="project" value="UniProtKB-KW"/>
</dbReference>
<evidence type="ECO:0000256" key="5">
    <source>
        <dbReference type="ARBA" id="ARBA00023242"/>
    </source>
</evidence>
<dbReference type="RefSeq" id="XP_003954704.1">
    <property type="nucleotide sequence ID" value="XM_003954655.1"/>
</dbReference>
<organism evidence="9 10">
    <name type="scientific">Kazachstania africana (strain ATCC 22294 / BCRC 22015 / CBS 2517 / CECT 1963 / NBRC 1671 / NRRL Y-8276)</name>
    <name type="common">Yeast</name>
    <name type="synonym">Kluyveromyces africanus</name>
    <dbReference type="NCBI Taxonomy" id="1071382"/>
    <lineage>
        <taxon>Eukaryota</taxon>
        <taxon>Fungi</taxon>
        <taxon>Dikarya</taxon>
        <taxon>Ascomycota</taxon>
        <taxon>Saccharomycotina</taxon>
        <taxon>Saccharomycetes</taxon>
        <taxon>Saccharomycetales</taxon>
        <taxon>Saccharomycetaceae</taxon>
        <taxon>Kazachstania</taxon>
    </lineage>
</organism>
<dbReference type="SUPFAM" id="SSF57716">
    <property type="entry name" value="Glucocorticoid receptor-like (DNA-binding domain)"/>
    <property type="match status" value="1"/>
</dbReference>
<dbReference type="FunFam" id="3.30.50.10:FF:000007">
    <property type="entry name" value="Nitrogen regulatory AreA, N-terminal"/>
    <property type="match status" value="1"/>
</dbReference>
<dbReference type="InterPro" id="IPR039355">
    <property type="entry name" value="Transcription_factor_GATA"/>
</dbReference>
<evidence type="ECO:0000256" key="1">
    <source>
        <dbReference type="ARBA" id="ARBA00004123"/>
    </source>
</evidence>
<dbReference type="STRING" id="1071382.H2AMG9"/>
<evidence type="ECO:0000256" key="7">
    <source>
        <dbReference type="SAM" id="MobiDB-lite"/>
    </source>
</evidence>
<reference evidence="9 10" key="1">
    <citation type="journal article" date="2011" name="Proc. Natl. Acad. Sci. U.S.A.">
        <title>Evolutionary erosion of yeast sex chromosomes by mating-type switching accidents.</title>
        <authorList>
            <person name="Gordon J.L."/>
            <person name="Armisen D."/>
            <person name="Proux-Wera E."/>
            <person name="Oheigeartaigh S.S."/>
            <person name="Byrne K.P."/>
            <person name="Wolfe K.H."/>
        </authorList>
    </citation>
    <scope>NUCLEOTIDE SEQUENCE [LARGE SCALE GENOMIC DNA]</scope>
    <source>
        <strain evidence="10">ATCC 22294 / BCRC 22015 / CBS 2517 / CECT 1963 / NBRC 1671 / NRRL Y-8276</strain>
    </source>
</reference>
<name>H2AMG9_KAZAF</name>
<dbReference type="InterPro" id="IPR000679">
    <property type="entry name" value="Znf_GATA"/>
</dbReference>
<dbReference type="OrthoDB" id="515401at2759"/>
<dbReference type="AlphaFoldDB" id="H2AMG9"/>
<feature type="domain" description="GATA-type" evidence="8">
    <location>
        <begin position="85"/>
        <end position="132"/>
    </location>
</feature>
<feature type="region of interest" description="Disordered" evidence="7">
    <location>
        <begin position="40"/>
        <end position="69"/>
    </location>
</feature>
<evidence type="ECO:0000313" key="10">
    <source>
        <dbReference type="Proteomes" id="UP000005220"/>
    </source>
</evidence>
<evidence type="ECO:0000313" key="9">
    <source>
        <dbReference type="EMBL" id="CCF55569.1"/>
    </source>
</evidence>
<dbReference type="GeneID" id="13886154"/>
<keyword evidence="2" id="KW-0479">Metal-binding</keyword>
<dbReference type="PANTHER" id="PTHR10071:SF281">
    <property type="entry name" value="BOX A-BINDING FACTOR-RELATED"/>
    <property type="match status" value="1"/>
</dbReference>
<evidence type="ECO:0000256" key="6">
    <source>
        <dbReference type="PROSITE-ProRule" id="PRU00094"/>
    </source>
</evidence>
<sequence length="460" mass="50242">MTSFTAPVKNNIILMSNTSETTRGVSVPLKTDYNNVLSDNSLEDHNENINSRSVSSPSSSGTQKILFKNTSSNNTTTTIANSPVCKNCLTSTTPLWRRDENGAVLCNACGLFLKLHGRPRPISLKTDVIRSRNRKGNNTSSNHSDGNHGNDLSFEGTAKNLNHEKKRNVVSATDPILSSNELAKRQKMVDSHSTNEPKQLPWTAITPNISKGTTILPRNSDRSIKSQDVVRSPSLDQALESNPNSVHLDMDIASTHSLSNVKSSQGTQLPGVSSLFTHIPKNGGPTVSQNFPHSAQSTLIHHTSTITSPGITSPLLLPNGGSKSLGPIQDMPKPETLQPAVIPNQLASSNSGKVQESRTFSDGIAPHVRSPVGMVHDQIKLIPNSSKIEINNRNASETEFHLSKLNNGSLSVTLQNEEEVIKLKTRINELELVTDLYKRHIFELDEKCRNLEKQLKDAKQ</sequence>
<keyword evidence="4" id="KW-0862">Zinc</keyword>
<evidence type="ECO:0000259" key="8">
    <source>
        <dbReference type="PROSITE" id="PS50114"/>
    </source>
</evidence>
<dbReference type="Gene3D" id="3.30.50.10">
    <property type="entry name" value="Erythroid Transcription Factor GATA-1, subunit A"/>
    <property type="match status" value="1"/>
</dbReference>
<dbReference type="PRINTS" id="PR00619">
    <property type="entry name" value="GATAZNFINGER"/>
</dbReference>
<feature type="region of interest" description="Disordered" evidence="7">
    <location>
        <begin position="125"/>
        <end position="156"/>
    </location>
</feature>
<accession>H2AMG9</accession>
<dbReference type="PANTHER" id="PTHR10071">
    <property type="entry name" value="TRANSCRIPTION FACTOR GATA FAMILY MEMBER"/>
    <property type="match status" value="1"/>
</dbReference>
<dbReference type="GO" id="GO:0005634">
    <property type="term" value="C:nucleus"/>
    <property type="evidence" value="ECO:0007669"/>
    <property type="project" value="UniProtKB-SubCell"/>
</dbReference>